<dbReference type="NCBIfam" id="NF040974">
    <property type="entry name" value="RepABC_RepC"/>
    <property type="match status" value="1"/>
</dbReference>
<dbReference type="OrthoDB" id="7488837at2"/>
<evidence type="ECO:0000313" key="2">
    <source>
        <dbReference type="Proteomes" id="UP000298735"/>
    </source>
</evidence>
<reference evidence="1" key="1">
    <citation type="submission" date="2022-10" db="EMBL/GenBank/DDBJ databases">
        <title>Complete genome sequence of Agrobacterium salinitolerans CFBP5507.</title>
        <authorList>
            <person name="Tchabashvili S."/>
            <person name="Yen H.-C."/>
            <person name="Haryono M."/>
            <person name="Lin Y.-C."/>
            <person name="Lai E.-M."/>
            <person name="Kuo C.-H."/>
        </authorList>
    </citation>
    <scope>NUCLEOTIDE SEQUENCE</scope>
    <source>
        <strain evidence="1">CFBP5507</strain>
        <plasmid evidence="1">pAtCFBP5507a</plasmid>
    </source>
</reference>
<dbReference type="InterPro" id="IPR047611">
    <property type="entry name" value="RepABC_RepC"/>
</dbReference>
<dbReference type="EMBL" id="CP109970">
    <property type="protein sequence ID" value="UYZ10972.1"/>
    <property type="molecule type" value="Genomic_DNA"/>
</dbReference>
<organism evidence="1 2">
    <name type="scientific">Agrobacterium salinitolerans</name>
    <dbReference type="NCBI Taxonomy" id="1183413"/>
    <lineage>
        <taxon>Bacteria</taxon>
        <taxon>Pseudomonadati</taxon>
        <taxon>Pseudomonadota</taxon>
        <taxon>Alphaproteobacteria</taxon>
        <taxon>Hyphomicrobiales</taxon>
        <taxon>Rhizobiaceae</taxon>
        <taxon>Rhizobium/Agrobacterium group</taxon>
        <taxon>Agrobacterium</taxon>
    </lineage>
</organism>
<dbReference type="Pfam" id="PF03428">
    <property type="entry name" value="RP-C"/>
    <property type="match status" value="1"/>
</dbReference>
<dbReference type="RefSeq" id="WP_137409217.1">
    <property type="nucleotide sequence ID" value="NZ_CP109970.1"/>
</dbReference>
<dbReference type="KEGG" id="asal:CFBP5507_24365"/>
<name>A0A4Z1R5G5_9HYPH</name>
<dbReference type="InterPro" id="IPR005090">
    <property type="entry name" value="RepC_N"/>
</dbReference>
<geneLocation type="plasmid" evidence="1 2">
    <name>pAtCFBP5507a</name>
</geneLocation>
<keyword evidence="1" id="KW-0614">Plasmid</keyword>
<dbReference type="AlphaFoldDB" id="A0A4Z1R5G5"/>
<dbReference type="InterPro" id="IPR021760">
    <property type="entry name" value="RepC_C"/>
</dbReference>
<dbReference type="SUPFAM" id="SSF46785">
    <property type="entry name" value="Winged helix' DNA-binding domain"/>
    <property type="match status" value="1"/>
</dbReference>
<dbReference type="NCBIfam" id="NF010396">
    <property type="entry name" value="PRK13824.1"/>
    <property type="match status" value="1"/>
</dbReference>
<dbReference type="Proteomes" id="UP000298735">
    <property type="component" value="Plasmid pAtCFBP5507a"/>
</dbReference>
<evidence type="ECO:0000313" key="1">
    <source>
        <dbReference type="EMBL" id="UYZ10972.1"/>
    </source>
</evidence>
<accession>A0A4Z1R5G5</accession>
<gene>
    <name evidence="1" type="primary">repC</name>
    <name evidence="1" type="ORF">CFBP5507_24365</name>
</gene>
<dbReference type="InterPro" id="IPR036390">
    <property type="entry name" value="WH_DNA-bd_sf"/>
</dbReference>
<sequence>MDAACLTTPFGRRAMTLALLTKHRQAEKALPDIKRNKWKLFRAVCEARNDLDVSDRSLTVLDALLSFYPSDELSASNSMIVFPSNAQLSIRARGMTAATLRRHLAALVEAGLILRKDSPNGKRFARRSSTGDVNEAFGFSLAPLLSRAQEIEAIAGRIAADRELLHSTREKISLCRREITKLISLAQEETIAGDWDALHDGFRSLLSCIPRNPLLDQLQVLLMRLTQLRERIINQLEEHNNSLNMCANESQNERHIEDSKTHYGFESEGDYETSGRAASPPRNQADDRGGSQKKSHRGGQSVVPSSLSLDTVLRACPEIKHYGPGGSVKSWRDLVMAGSILGSMLQINQLGFKAACRSMGPENTAIVIAYIYERGGDIQSAGAYLKDLSRRACAGQFSVAPMLLSLLRARSGTESSQRSIMPN</sequence>
<proteinExistence type="predicted"/>
<protein>
    <submittedName>
        <fullName evidence="1">Plasmid replication protein RepC</fullName>
    </submittedName>
</protein>
<dbReference type="Pfam" id="PF11800">
    <property type="entry name" value="RP-C_C"/>
    <property type="match status" value="1"/>
</dbReference>